<evidence type="ECO:0000313" key="2">
    <source>
        <dbReference type="EMBL" id="KAF2171354.1"/>
    </source>
</evidence>
<dbReference type="AlphaFoldDB" id="A0A6A6CW35"/>
<dbReference type="OrthoDB" id="3650546at2759"/>
<proteinExistence type="predicted"/>
<sequence>MSSSTTAMVSGSGDFSAGAMIPITRSFVQTTAGSAITTAYLLVGQVLDNGQTNWVGYDHGSADYLMTSSFANAQQTTLADGNTYYVSDGKYPAGYLAGVTITATSSGASETGSGSVSSGMAAETTSSSDSSPSSSSSSSDESTTSSSSGSAAAATTSSSSGNRLTAGVAFTLAMGLLAVFSL</sequence>
<dbReference type="EMBL" id="ML993583">
    <property type="protein sequence ID" value="KAF2171354.1"/>
    <property type="molecule type" value="Genomic_DNA"/>
</dbReference>
<feature type="region of interest" description="Disordered" evidence="1">
    <location>
        <begin position="106"/>
        <end position="161"/>
    </location>
</feature>
<dbReference type="GeneID" id="54564908"/>
<accession>A0A6A6CW35</accession>
<evidence type="ECO:0000256" key="1">
    <source>
        <dbReference type="SAM" id="MobiDB-lite"/>
    </source>
</evidence>
<name>A0A6A6CW35_ZASCE</name>
<organism evidence="2 3">
    <name type="scientific">Zasmidium cellare ATCC 36951</name>
    <dbReference type="NCBI Taxonomy" id="1080233"/>
    <lineage>
        <taxon>Eukaryota</taxon>
        <taxon>Fungi</taxon>
        <taxon>Dikarya</taxon>
        <taxon>Ascomycota</taxon>
        <taxon>Pezizomycotina</taxon>
        <taxon>Dothideomycetes</taxon>
        <taxon>Dothideomycetidae</taxon>
        <taxon>Mycosphaerellales</taxon>
        <taxon>Mycosphaerellaceae</taxon>
        <taxon>Zasmidium</taxon>
    </lineage>
</organism>
<dbReference type="RefSeq" id="XP_033672243.1">
    <property type="nucleotide sequence ID" value="XM_033811636.1"/>
</dbReference>
<dbReference type="Proteomes" id="UP000799537">
    <property type="component" value="Unassembled WGS sequence"/>
</dbReference>
<protein>
    <submittedName>
        <fullName evidence="2">Uncharacterized protein</fullName>
    </submittedName>
</protein>
<keyword evidence="3" id="KW-1185">Reference proteome</keyword>
<evidence type="ECO:0000313" key="3">
    <source>
        <dbReference type="Proteomes" id="UP000799537"/>
    </source>
</evidence>
<gene>
    <name evidence="2" type="ORF">M409DRAFT_50807</name>
</gene>
<reference evidence="2" key="1">
    <citation type="journal article" date="2020" name="Stud. Mycol.">
        <title>101 Dothideomycetes genomes: a test case for predicting lifestyles and emergence of pathogens.</title>
        <authorList>
            <person name="Haridas S."/>
            <person name="Albert R."/>
            <person name="Binder M."/>
            <person name="Bloem J."/>
            <person name="Labutti K."/>
            <person name="Salamov A."/>
            <person name="Andreopoulos B."/>
            <person name="Baker S."/>
            <person name="Barry K."/>
            <person name="Bills G."/>
            <person name="Bluhm B."/>
            <person name="Cannon C."/>
            <person name="Castanera R."/>
            <person name="Culley D."/>
            <person name="Daum C."/>
            <person name="Ezra D."/>
            <person name="Gonzalez J."/>
            <person name="Henrissat B."/>
            <person name="Kuo A."/>
            <person name="Liang C."/>
            <person name="Lipzen A."/>
            <person name="Lutzoni F."/>
            <person name="Magnuson J."/>
            <person name="Mondo S."/>
            <person name="Nolan M."/>
            <person name="Ohm R."/>
            <person name="Pangilinan J."/>
            <person name="Park H.-J."/>
            <person name="Ramirez L."/>
            <person name="Alfaro M."/>
            <person name="Sun H."/>
            <person name="Tritt A."/>
            <person name="Yoshinaga Y."/>
            <person name="Zwiers L.-H."/>
            <person name="Turgeon B."/>
            <person name="Goodwin S."/>
            <person name="Spatafora J."/>
            <person name="Crous P."/>
            <person name="Grigoriev I."/>
        </authorList>
    </citation>
    <scope>NUCLEOTIDE SEQUENCE</scope>
    <source>
        <strain evidence="2">ATCC 36951</strain>
    </source>
</reference>